<keyword evidence="6" id="KW-0406">Ion transport</keyword>
<comment type="subcellular location">
    <subcellularLocation>
        <location evidence="1">Cell membrane</location>
        <topology evidence="1">Multi-pass membrane protein</topology>
    </subcellularLocation>
</comment>
<evidence type="ECO:0000256" key="7">
    <source>
        <dbReference type="ARBA" id="ARBA00023136"/>
    </source>
</evidence>
<evidence type="ECO:0000313" key="10">
    <source>
        <dbReference type="EMBL" id="MBC9209079.1"/>
    </source>
</evidence>
<evidence type="ECO:0000256" key="3">
    <source>
        <dbReference type="ARBA" id="ARBA00022475"/>
    </source>
</evidence>
<feature type="transmembrane region" description="Helical" evidence="9">
    <location>
        <begin position="12"/>
        <end position="40"/>
    </location>
</feature>
<keyword evidence="7 9" id="KW-0472">Membrane</keyword>
<proteinExistence type="inferred from homology"/>
<organism evidence="10 11">
    <name type="scientific">Teichococcus aerophilus</name>
    <dbReference type="NCBI Taxonomy" id="1224513"/>
    <lineage>
        <taxon>Bacteria</taxon>
        <taxon>Pseudomonadati</taxon>
        <taxon>Pseudomonadota</taxon>
        <taxon>Alphaproteobacteria</taxon>
        <taxon>Acetobacterales</taxon>
        <taxon>Roseomonadaceae</taxon>
        <taxon>Roseomonas</taxon>
    </lineage>
</organism>
<protein>
    <submittedName>
        <fullName evidence="10">Bestrophin family protein</fullName>
    </submittedName>
</protein>
<evidence type="ECO:0000256" key="1">
    <source>
        <dbReference type="ARBA" id="ARBA00004651"/>
    </source>
</evidence>
<keyword evidence="11" id="KW-1185">Reference proteome</keyword>
<evidence type="ECO:0000256" key="8">
    <source>
        <dbReference type="ARBA" id="ARBA00034708"/>
    </source>
</evidence>
<evidence type="ECO:0000256" key="2">
    <source>
        <dbReference type="ARBA" id="ARBA00022448"/>
    </source>
</evidence>
<evidence type="ECO:0000313" key="11">
    <source>
        <dbReference type="Proteomes" id="UP000626026"/>
    </source>
</evidence>
<dbReference type="Proteomes" id="UP000626026">
    <property type="component" value="Unassembled WGS sequence"/>
</dbReference>
<keyword evidence="4 9" id="KW-0812">Transmembrane</keyword>
<dbReference type="Pfam" id="PF25539">
    <property type="entry name" value="Bestrophin_2"/>
    <property type="match status" value="1"/>
</dbReference>
<sequence length="300" mass="32795">MILRSLPHSWALLFILRGSIVPIVAPRVIAVALLGAVVVLIDRRWPHVMPEFPLGGFALFGLALSVFLGFRNNACYDRWWEGRKQWGRLIIEMRGLAREAGALLGPRPVLLRLGIGYTHALCARLRKRDVVAAATPWLPPAIAATLPTSPNPPDAILRAMNAELVAAWRDGALTDILYRGLEARLTGLSEVQAACERIVTTPLPFAYTLLLHRTAFLFCLLVPFGMVSAMGLGTPLVAALLAYAFFGLDALGDQLEEPFGEEPNDLPLDAMTRMVEIELRAASGETDLPAPLVPVRYYLG</sequence>
<keyword evidence="3" id="KW-1003">Cell membrane</keyword>
<dbReference type="PANTHER" id="PTHR33281">
    <property type="entry name" value="UPF0187 PROTEIN YNEE"/>
    <property type="match status" value="1"/>
</dbReference>
<feature type="transmembrane region" description="Helical" evidence="9">
    <location>
        <begin position="215"/>
        <end position="246"/>
    </location>
</feature>
<gene>
    <name evidence="10" type="ORF">IBL26_19710</name>
</gene>
<dbReference type="EMBL" id="JACTVA010000045">
    <property type="protein sequence ID" value="MBC9209079.1"/>
    <property type="molecule type" value="Genomic_DNA"/>
</dbReference>
<dbReference type="InterPro" id="IPR044669">
    <property type="entry name" value="YneE/VCCN1/2-like"/>
</dbReference>
<keyword evidence="2" id="KW-0813">Transport</keyword>
<evidence type="ECO:0000256" key="5">
    <source>
        <dbReference type="ARBA" id="ARBA00022989"/>
    </source>
</evidence>
<reference evidence="10 11" key="1">
    <citation type="journal article" date="2013" name="Int. J. Syst. Evol. Microbiol.">
        <title>Roseomonas aerophila sp. nov., isolated from air.</title>
        <authorList>
            <person name="Kim S.J."/>
            <person name="Weon H.Y."/>
            <person name="Ahn J.H."/>
            <person name="Hong S.B."/>
            <person name="Seok S.J."/>
            <person name="Whang K.S."/>
            <person name="Kwon S.W."/>
        </authorList>
    </citation>
    <scope>NUCLEOTIDE SEQUENCE [LARGE SCALE GENOMIC DNA]</scope>
    <source>
        <strain evidence="10 11">NBRC 108923</strain>
    </source>
</reference>
<comment type="caution">
    <text evidence="10">The sequence shown here is derived from an EMBL/GenBank/DDBJ whole genome shotgun (WGS) entry which is preliminary data.</text>
</comment>
<accession>A0ABR7RS49</accession>
<name>A0ABR7RS49_9PROT</name>
<dbReference type="RefSeq" id="WP_187786221.1">
    <property type="nucleotide sequence ID" value="NZ_JACTVA010000045.1"/>
</dbReference>
<dbReference type="PANTHER" id="PTHR33281:SF19">
    <property type="entry name" value="VOLTAGE-DEPENDENT ANION CHANNEL-FORMING PROTEIN YNEE"/>
    <property type="match status" value="1"/>
</dbReference>
<evidence type="ECO:0000256" key="6">
    <source>
        <dbReference type="ARBA" id="ARBA00023065"/>
    </source>
</evidence>
<feature type="transmembrane region" description="Helical" evidence="9">
    <location>
        <begin position="52"/>
        <end position="70"/>
    </location>
</feature>
<evidence type="ECO:0000256" key="9">
    <source>
        <dbReference type="SAM" id="Phobius"/>
    </source>
</evidence>
<evidence type="ECO:0000256" key="4">
    <source>
        <dbReference type="ARBA" id="ARBA00022692"/>
    </source>
</evidence>
<comment type="similarity">
    <text evidence="8">Belongs to the anion channel-forming bestrophin (TC 1.A.46) family.</text>
</comment>
<keyword evidence="5 9" id="KW-1133">Transmembrane helix</keyword>